<name>A0A832RT04_9EURY</name>
<dbReference type="GO" id="GO:0016810">
    <property type="term" value="F:hydrolase activity, acting on carbon-nitrogen (but not peptide) bonds"/>
    <property type="evidence" value="ECO:0007669"/>
    <property type="project" value="InterPro"/>
</dbReference>
<dbReference type="RefSeq" id="WP_052353171.1">
    <property type="nucleotide sequence ID" value="NZ_DUIH01000013.1"/>
</dbReference>
<accession>A0A832RT04</accession>
<sequence length="357" mass="38642">MDSRVLEGKLLSGERLELTEGRVVIEDGVIVDVAEGRCELPYLIAPSIFNAHTHVGDGVFKDPPLGGLDELVKPPHGLKHRVLSHTPRHQKIEAMRLSAIQMLASGCTGFADFREEGVDGVLQLDEAVQGMCIQALSFGRPDGDDVGELLSVCDGLGISGCHDHPWDALMEWASACRHVGKMLCIHAGEKDGEDVDAAIELEPDVLVHMVHASDAELRRCADEDISIVVCVRSNMLTGVGVPRVKRMLELGINVGCGTDNVMLASCDPFEEMHALSWVLRLGEEDVLSMLTWRARRAYGLGGGVIEEGEPADLMVLDLSTPNLRGCSNPLRSLVRRAQASDVCAVYARGREVINRGG</sequence>
<keyword evidence="2" id="KW-0378">Hydrolase</keyword>
<dbReference type="InterPro" id="IPR006680">
    <property type="entry name" value="Amidohydro-rel"/>
</dbReference>
<evidence type="ECO:0000313" key="3">
    <source>
        <dbReference type="Proteomes" id="UP000600363"/>
    </source>
</evidence>
<dbReference type="Proteomes" id="UP000600363">
    <property type="component" value="Unassembled WGS sequence"/>
</dbReference>
<gene>
    <name evidence="2" type="ORF">HA299_04365</name>
</gene>
<dbReference type="AlphaFoldDB" id="A0A832RT04"/>
<evidence type="ECO:0000313" key="2">
    <source>
        <dbReference type="EMBL" id="HIH69838.1"/>
    </source>
</evidence>
<dbReference type="SUPFAM" id="SSF51338">
    <property type="entry name" value="Composite domain of metallo-dependent hydrolases"/>
    <property type="match status" value="1"/>
</dbReference>
<dbReference type="InterPro" id="IPR011059">
    <property type="entry name" value="Metal-dep_hydrolase_composite"/>
</dbReference>
<dbReference type="InterPro" id="IPR050287">
    <property type="entry name" value="MTA/SAH_deaminase"/>
</dbReference>
<dbReference type="EMBL" id="DUIH01000013">
    <property type="protein sequence ID" value="HIH69838.1"/>
    <property type="molecule type" value="Genomic_DNA"/>
</dbReference>
<dbReference type="Pfam" id="PF01979">
    <property type="entry name" value="Amidohydro_1"/>
    <property type="match status" value="1"/>
</dbReference>
<dbReference type="Gene3D" id="3.20.20.140">
    <property type="entry name" value="Metal-dependent hydrolases"/>
    <property type="match status" value="2"/>
</dbReference>
<organism evidence="2 3">
    <name type="scientific">Methermicoccus shengliensis</name>
    <dbReference type="NCBI Taxonomy" id="660064"/>
    <lineage>
        <taxon>Archaea</taxon>
        <taxon>Methanobacteriati</taxon>
        <taxon>Methanobacteriota</taxon>
        <taxon>Stenosarchaea group</taxon>
        <taxon>Methanomicrobia</taxon>
        <taxon>Methanosarcinales</taxon>
        <taxon>Methermicoccaceae</taxon>
        <taxon>Methermicoccus</taxon>
    </lineage>
</organism>
<dbReference type="PANTHER" id="PTHR43794:SF5">
    <property type="entry name" value="CHLOROHYDROLASE FAMILY PROTEIN"/>
    <property type="match status" value="1"/>
</dbReference>
<reference evidence="2" key="1">
    <citation type="journal article" date="2020" name="bioRxiv">
        <title>A rank-normalized archaeal taxonomy based on genome phylogeny resolves widespread incomplete and uneven classifications.</title>
        <authorList>
            <person name="Rinke C."/>
            <person name="Chuvochina M."/>
            <person name="Mussig A.J."/>
            <person name="Chaumeil P.-A."/>
            <person name="Waite D.W."/>
            <person name="Whitman W.B."/>
            <person name="Parks D.H."/>
            <person name="Hugenholtz P."/>
        </authorList>
    </citation>
    <scope>NUCLEOTIDE SEQUENCE</scope>
    <source>
        <strain evidence="2">UBA12518</strain>
    </source>
</reference>
<comment type="caution">
    <text evidence="2">The sequence shown here is derived from an EMBL/GenBank/DDBJ whole genome shotgun (WGS) entry which is preliminary data.</text>
</comment>
<dbReference type="PANTHER" id="PTHR43794">
    <property type="entry name" value="AMINOHYDROLASE SSNA-RELATED"/>
    <property type="match status" value="1"/>
</dbReference>
<dbReference type="InterPro" id="IPR032466">
    <property type="entry name" value="Metal_Hydrolase"/>
</dbReference>
<dbReference type="Gene3D" id="2.30.40.10">
    <property type="entry name" value="Urease, subunit C, domain 1"/>
    <property type="match status" value="2"/>
</dbReference>
<proteinExistence type="predicted"/>
<feature type="domain" description="Amidohydrolase-related" evidence="1">
    <location>
        <begin position="44"/>
        <end position="352"/>
    </location>
</feature>
<protein>
    <submittedName>
        <fullName evidence="2">Amidohydrolase family protein</fullName>
    </submittedName>
</protein>
<dbReference type="SUPFAM" id="SSF51556">
    <property type="entry name" value="Metallo-dependent hydrolases"/>
    <property type="match status" value="1"/>
</dbReference>
<evidence type="ECO:0000259" key="1">
    <source>
        <dbReference type="Pfam" id="PF01979"/>
    </source>
</evidence>